<dbReference type="PROSITE" id="PS50943">
    <property type="entry name" value="HTH_CROC1"/>
    <property type="match status" value="1"/>
</dbReference>
<evidence type="ECO:0000313" key="3">
    <source>
        <dbReference type="EMBL" id="MDX6192150.1"/>
    </source>
</evidence>
<proteinExistence type="predicted"/>
<dbReference type="InterPro" id="IPR001387">
    <property type="entry name" value="Cro/C1-type_HTH"/>
</dbReference>
<sequence length="119" mass="13760">MVGENVRKIRVIKGYSQQYMAVLLEISQAAYSDIETGKTRISLDKLQKIVLILNLELSYVVNFHENSILCSNPNNLMRNEGGINEVKTHFDKERALYKEQINTLKDEIVYLRNKLDGKE</sequence>
<dbReference type="CDD" id="cd00093">
    <property type="entry name" value="HTH_XRE"/>
    <property type="match status" value="1"/>
</dbReference>
<evidence type="ECO:0000313" key="4">
    <source>
        <dbReference type="Proteomes" id="UP001273350"/>
    </source>
</evidence>
<dbReference type="EMBL" id="JAWXVI010000026">
    <property type="protein sequence ID" value="MDX6192150.1"/>
    <property type="molecule type" value="Genomic_DNA"/>
</dbReference>
<dbReference type="SMART" id="SM00530">
    <property type="entry name" value="HTH_XRE"/>
    <property type="match status" value="1"/>
</dbReference>
<keyword evidence="1" id="KW-0238">DNA-binding</keyword>
<protein>
    <submittedName>
        <fullName evidence="3">Helix-turn-helix transcriptional regulator</fullName>
    </submittedName>
</protein>
<dbReference type="SUPFAM" id="SSF47413">
    <property type="entry name" value="lambda repressor-like DNA-binding domains"/>
    <property type="match status" value="1"/>
</dbReference>
<dbReference type="Pfam" id="PF01381">
    <property type="entry name" value="HTH_3"/>
    <property type="match status" value="1"/>
</dbReference>
<organism evidence="3 4">
    <name type="scientific">Flavobacterium cupriresistens</name>
    <dbReference type="NCBI Taxonomy" id="2893885"/>
    <lineage>
        <taxon>Bacteria</taxon>
        <taxon>Pseudomonadati</taxon>
        <taxon>Bacteroidota</taxon>
        <taxon>Flavobacteriia</taxon>
        <taxon>Flavobacteriales</taxon>
        <taxon>Flavobacteriaceae</taxon>
        <taxon>Flavobacterium</taxon>
    </lineage>
</organism>
<dbReference type="Proteomes" id="UP001273350">
    <property type="component" value="Unassembled WGS sequence"/>
</dbReference>
<dbReference type="InterPro" id="IPR010982">
    <property type="entry name" value="Lambda_DNA-bd_dom_sf"/>
</dbReference>
<name>A0ABU4RL91_9FLAO</name>
<dbReference type="PANTHER" id="PTHR46558">
    <property type="entry name" value="TRACRIPTIONAL REGULATORY PROTEIN-RELATED-RELATED"/>
    <property type="match status" value="1"/>
</dbReference>
<comment type="caution">
    <text evidence="3">The sequence shown here is derived from an EMBL/GenBank/DDBJ whole genome shotgun (WGS) entry which is preliminary data.</text>
</comment>
<evidence type="ECO:0000259" key="2">
    <source>
        <dbReference type="PROSITE" id="PS50943"/>
    </source>
</evidence>
<reference evidence="3 4" key="1">
    <citation type="submission" date="2023-11" db="EMBL/GenBank/DDBJ databases">
        <title>Unpublished Manusciprt.</title>
        <authorList>
            <person name="Saticioglu I.B."/>
            <person name="Ay H."/>
            <person name="Ajmi N."/>
            <person name="Altun S."/>
            <person name="Duman M."/>
        </authorList>
    </citation>
    <scope>NUCLEOTIDE SEQUENCE [LARGE SCALE GENOMIC DNA]</scope>
    <source>
        <strain evidence="3 4">Fl-318</strain>
    </source>
</reference>
<dbReference type="PANTHER" id="PTHR46558:SF14">
    <property type="entry name" value="HTH-TYPE TRANSCRIPTIONAL REGULATOR ANSR"/>
    <property type="match status" value="1"/>
</dbReference>
<feature type="domain" description="HTH cro/C1-type" evidence="2">
    <location>
        <begin position="6"/>
        <end position="60"/>
    </location>
</feature>
<accession>A0ABU4RL91</accession>
<dbReference type="Gene3D" id="1.10.260.40">
    <property type="entry name" value="lambda repressor-like DNA-binding domains"/>
    <property type="match status" value="1"/>
</dbReference>
<dbReference type="RefSeq" id="WP_230002433.1">
    <property type="nucleotide sequence ID" value="NZ_CP087134.1"/>
</dbReference>
<keyword evidence="4" id="KW-1185">Reference proteome</keyword>
<evidence type="ECO:0000256" key="1">
    <source>
        <dbReference type="ARBA" id="ARBA00023125"/>
    </source>
</evidence>
<gene>
    <name evidence="3" type="ORF">SGQ83_22615</name>
</gene>